<dbReference type="Proteomes" id="UP001479436">
    <property type="component" value="Unassembled WGS sequence"/>
</dbReference>
<dbReference type="InterPro" id="IPR000917">
    <property type="entry name" value="Sulfatase_N"/>
</dbReference>
<keyword evidence="4" id="KW-0325">Glycoprotein</keyword>
<dbReference type="InterPro" id="IPR024607">
    <property type="entry name" value="Sulfatase_CS"/>
</dbReference>
<accession>A0ABR2W066</accession>
<dbReference type="Pfam" id="PF00884">
    <property type="entry name" value="Sulfatase"/>
    <property type="match status" value="1"/>
</dbReference>
<dbReference type="CDD" id="cd16147">
    <property type="entry name" value="G6S"/>
    <property type="match status" value="1"/>
</dbReference>
<sequence>MVKAQSLLSFLAATALFGQSSAKNDKPNFLVFLMDDQDLKMDSLHYMPRVQKYITSQGTTFSHHYISTAICCPSRVSFWTGQFPHNHNVTDESPPHGGYPKFLSRQLDSNYLPFWLDKGGYSNYYVGKFINGVDAKNPGPPKGWTHFEPLVAPWIYEYLNPTFSLNGAPFETHDGEYQTDVILNKTLGILDKLKTSAKPFLFTVSPVAPHDTVTVKPDSTGFPEFYPPVPAKRHEHLFKTLKVPRKPNFNPKVQDKPSWLKTLPRLNQTRIDDLDEHYRLRIRSLQAVDELVETVIKKLEKNGQLDNTYIIYTTDNGYHLGQHRLGAGKGTPYEEDVNIPFIIRGPGVAKGKISKAFTTHTHIPATILDLAGLEIPGHLDASPMPVLNRPHTKYEPTEAFNVEFWSNSFFEDTWERFTNNSYKAVRIIGEGYNYYFSTWCTGEHELYDIQTDPYQLDNIYPQAIKRNHKLIERLNGLLNVLRDCVGETCRHPWRVLHPDGSVKNLQQALKKRHDTYYAQLPVFKFATCKIFNDRSNELLVKGNDSL</sequence>
<organism evidence="7 8">
    <name type="scientific">Basidiobolus ranarum</name>
    <dbReference type="NCBI Taxonomy" id="34480"/>
    <lineage>
        <taxon>Eukaryota</taxon>
        <taxon>Fungi</taxon>
        <taxon>Fungi incertae sedis</taxon>
        <taxon>Zoopagomycota</taxon>
        <taxon>Entomophthoromycotina</taxon>
        <taxon>Basidiobolomycetes</taxon>
        <taxon>Basidiobolales</taxon>
        <taxon>Basidiobolaceae</taxon>
        <taxon>Basidiobolus</taxon>
    </lineage>
</organism>
<protein>
    <recommendedName>
        <fullName evidence="6">Sulfatase N-terminal domain-containing protein</fullName>
    </recommendedName>
</protein>
<dbReference type="SUPFAM" id="SSF53649">
    <property type="entry name" value="Alkaline phosphatase-like"/>
    <property type="match status" value="1"/>
</dbReference>
<comment type="similarity">
    <text evidence="1">Belongs to the sulfatase family.</text>
</comment>
<reference evidence="7 8" key="1">
    <citation type="submission" date="2023-04" db="EMBL/GenBank/DDBJ databases">
        <title>Genome of Basidiobolus ranarum AG-B5.</title>
        <authorList>
            <person name="Stajich J.E."/>
            <person name="Carter-House D."/>
            <person name="Gryganskyi A."/>
        </authorList>
    </citation>
    <scope>NUCLEOTIDE SEQUENCE [LARGE SCALE GENOMIC DNA]</scope>
    <source>
        <strain evidence="7 8">AG-B5</strain>
    </source>
</reference>
<evidence type="ECO:0000256" key="5">
    <source>
        <dbReference type="SAM" id="SignalP"/>
    </source>
</evidence>
<keyword evidence="2 5" id="KW-0732">Signal</keyword>
<keyword evidence="8" id="KW-1185">Reference proteome</keyword>
<dbReference type="PROSITE" id="PS00523">
    <property type="entry name" value="SULFATASE_1"/>
    <property type="match status" value="1"/>
</dbReference>
<gene>
    <name evidence="7" type="ORF">K7432_007386</name>
</gene>
<evidence type="ECO:0000256" key="1">
    <source>
        <dbReference type="ARBA" id="ARBA00008779"/>
    </source>
</evidence>
<name>A0ABR2W066_9FUNG</name>
<evidence type="ECO:0000313" key="8">
    <source>
        <dbReference type="Proteomes" id="UP001479436"/>
    </source>
</evidence>
<comment type="caution">
    <text evidence="7">The sequence shown here is derived from an EMBL/GenBank/DDBJ whole genome shotgun (WGS) entry which is preliminary data.</text>
</comment>
<evidence type="ECO:0000256" key="2">
    <source>
        <dbReference type="ARBA" id="ARBA00022729"/>
    </source>
</evidence>
<feature type="signal peptide" evidence="5">
    <location>
        <begin position="1"/>
        <end position="22"/>
    </location>
</feature>
<evidence type="ECO:0000256" key="3">
    <source>
        <dbReference type="ARBA" id="ARBA00022801"/>
    </source>
</evidence>
<evidence type="ECO:0000313" key="7">
    <source>
        <dbReference type="EMBL" id="KAK9712079.1"/>
    </source>
</evidence>
<dbReference type="InterPro" id="IPR012083">
    <property type="entry name" value="Arylsulfatase"/>
</dbReference>
<evidence type="ECO:0000259" key="6">
    <source>
        <dbReference type="Pfam" id="PF00884"/>
    </source>
</evidence>
<keyword evidence="3" id="KW-0378">Hydrolase</keyword>
<feature type="chain" id="PRO_5047247162" description="Sulfatase N-terminal domain-containing protein" evidence="5">
    <location>
        <begin position="23"/>
        <end position="546"/>
    </location>
</feature>
<dbReference type="Gene3D" id="3.40.720.10">
    <property type="entry name" value="Alkaline Phosphatase, subunit A"/>
    <property type="match status" value="1"/>
</dbReference>
<proteinExistence type="inferred from homology"/>
<dbReference type="PANTHER" id="PTHR43108">
    <property type="entry name" value="N-ACETYLGLUCOSAMINE-6-SULFATASE FAMILY MEMBER"/>
    <property type="match status" value="1"/>
</dbReference>
<dbReference type="PIRSF" id="PIRSF000972">
    <property type="entry name" value="Arylsulf_plant"/>
    <property type="match status" value="1"/>
</dbReference>
<evidence type="ECO:0000256" key="4">
    <source>
        <dbReference type="ARBA" id="ARBA00023180"/>
    </source>
</evidence>
<dbReference type="InterPro" id="IPR017850">
    <property type="entry name" value="Alkaline_phosphatase_core_sf"/>
</dbReference>
<feature type="domain" description="Sulfatase N-terminal" evidence="6">
    <location>
        <begin position="27"/>
        <end position="372"/>
    </location>
</feature>
<dbReference type="EMBL" id="JASJQH010007238">
    <property type="protein sequence ID" value="KAK9712079.1"/>
    <property type="molecule type" value="Genomic_DNA"/>
</dbReference>
<dbReference type="PANTHER" id="PTHR43108:SF8">
    <property type="entry name" value="SD21168P"/>
    <property type="match status" value="1"/>
</dbReference>